<evidence type="ECO:0000256" key="1">
    <source>
        <dbReference type="ARBA" id="ARBA00000026"/>
    </source>
</evidence>
<comment type="catalytic activity">
    <reaction evidence="1">
        <text>2 a mycocerosyl-[mycocerosic acid synthase] + a phthiocerol = a dimycocerosyl phthiocerol + 2 holo-[mycocerosic acid synthase].</text>
        <dbReference type="EC" id="2.3.1.282"/>
    </reaction>
</comment>
<name>A0A6P1CRK1_9NOCA</name>
<dbReference type="Gene3D" id="3.30.559.10">
    <property type="entry name" value="Chloramphenicol acetyltransferase-like domain"/>
    <property type="match status" value="1"/>
</dbReference>
<keyword evidence="7" id="KW-0443">Lipid metabolism</keyword>
<sequence>MTAATVLRPLAPSEQIFAFAEVFVGYSARVSGRLDPGALAVAFEAVLRAHPMLGARLAPVDDLGHVLLAPDGDAPAMTVVDGVPEQLLTGADPDQRRAACALCVVRDGATASVTLLTHHSIADAVHSLSIFAELWRCYREAAAGRVPVLPERPYPASVEGLLAARGIVKRPVSGAVRTPAPSVPTSAADDPYPALITTRCRLSKAATAALIDLGHRSGVTVHGLVSAALLLTEAATRGVPVDRLHYAYSVDLRRRLRPPVGPTEATNVLGYTSYRADPGTEPSLVGLARGICGALRAGLDSGFIQQTPLQIPEMPATPHGTVIATNWGRIPPLVTPDGLRVIDFCSTMIAKRDRTGRRLPQPGGGTTIISTFDDQLSVEVHHPPPFRDEQLPRLAGIGALLNAATE</sequence>
<evidence type="ECO:0000313" key="14">
    <source>
        <dbReference type="EMBL" id="NEW35169.1"/>
    </source>
</evidence>
<dbReference type="InterPro" id="IPR023213">
    <property type="entry name" value="CAT-like_dom_sf"/>
</dbReference>
<evidence type="ECO:0000256" key="9">
    <source>
        <dbReference type="ARBA" id="ARBA00023315"/>
    </source>
</evidence>
<dbReference type="Pfam" id="PF16911">
    <property type="entry name" value="PapA_C"/>
    <property type="match status" value="1"/>
</dbReference>
<keyword evidence="7" id="KW-0444">Lipid biosynthesis</keyword>
<comment type="catalytic activity">
    <reaction evidence="3">
        <text>2 a mycocerosyl-[mycocerosic acid synthase] + a phthiodiolone = a dimycocerosyl phthiodiolone + 2 holo-[mycocerosic acid synthase].</text>
        <dbReference type="EC" id="2.3.1.282"/>
    </reaction>
</comment>
<dbReference type="SUPFAM" id="SSF52777">
    <property type="entry name" value="CoA-dependent acyltransferases"/>
    <property type="match status" value="2"/>
</dbReference>
<feature type="domain" description="Phthiocerol/phthiodiolone dimycocerosyl transferase C-terminal" evidence="13">
    <location>
        <begin position="197"/>
        <end position="381"/>
    </location>
</feature>
<dbReference type="Proteomes" id="UP000471166">
    <property type="component" value="Unassembled WGS sequence"/>
</dbReference>
<dbReference type="AlphaFoldDB" id="A0A6P1CRK1"/>
<evidence type="ECO:0000256" key="5">
    <source>
        <dbReference type="ARBA" id="ARBA00012866"/>
    </source>
</evidence>
<dbReference type="EMBL" id="JAAGVB010000039">
    <property type="protein sequence ID" value="NEW35169.1"/>
    <property type="molecule type" value="Genomic_DNA"/>
</dbReference>
<comment type="caution">
    <text evidence="14">The sequence shown here is derived from an EMBL/GenBank/DDBJ whole genome shotgun (WGS) entry which is preliminary data.</text>
</comment>
<comment type="similarity">
    <text evidence="4">Belongs to the acyltransferase PapA5 family.</text>
</comment>
<dbReference type="GO" id="GO:0016746">
    <property type="term" value="F:acyltransferase activity"/>
    <property type="evidence" value="ECO:0007669"/>
    <property type="project" value="UniProtKB-KW"/>
</dbReference>
<evidence type="ECO:0000313" key="15">
    <source>
        <dbReference type="Proteomes" id="UP000471166"/>
    </source>
</evidence>
<keyword evidence="8 14" id="KW-0808">Transferase</keyword>
<evidence type="ECO:0000256" key="11">
    <source>
        <dbReference type="ARBA" id="ARBA00032317"/>
    </source>
</evidence>
<dbReference type="InterPro" id="IPR031641">
    <property type="entry name" value="PapA_C"/>
</dbReference>
<evidence type="ECO:0000256" key="10">
    <source>
        <dbReference type="ARBA" id="ARBA00030465"/>
    </source>
</evidence>
<evidence type="ECO:0000256" key="4">
    <source>
        <dbReference type="ARBA" id="ARBA00006558"/>
    </source>
</evidence>
<evidence type="ECO:0000259" key="13">
    <source>
        <dbReference type="Pfam" id="PF16911"/>
    </source>
</evidence>
<dbReference type="Gene3D" id="3.30.559.30">
    <property type="entry name" value="Nonribosomal peptide synthetase, condensation domain"/>
    <property type="match status" value="1"/>
</dbReference>
<gene>
    <name evidence="14" type="ORF">GV791_21750</name>
</gene>
<dbReference type="RefSeq" id="WP_163846319.1">
    <property type="nucleotide sequence ID" value="NZ_JAAGVB010000039.1"/>
</dbReference>
<comment type="catalytic activity">
    <reaction evidence="2">
        <text>2 a mycocerosyl-[mycocerosic acid synthase] + a phenolphthiocerol = a dimycocerosyl phenolphthiocerol + 2 holo-[mycocerosic acid synthase].</text>
        <dbReference type="EC" id="2.3.1.282"/>
    </reaction>
</comment>
<accession>A0A6P1CRK1</accession>
<protein>
    <recommendedName>
        <fullName evidence="6">Phthiocerol/phthiodiolone dimycocerosyl transferase</fullName>
        <ecNumber evidence="5">2.3.1.282</ecNumber>
    </recommendedName>
    <alternativeName>
        <fullName evidence="12">Acyltransferase PapA5</fullName>
    </alternativeName>
    <alternativeName>
        <fullName evidence="10">Phthiocerol/phthiodiolone O-acyltransferase</fullName>
    </alternativeName>
    <alternativeName>
        <fullName evidence="11">Polyketide synthase-associated protein A5</fullName>
    </alternativeName>
</protein>
<organism evidence="14 15">
    <name type="scientific">Nocardia cyriacigeorgica</name>
    <dbReference type="NCBI Taxonomy" id="135487"/>
    <lineage>
        <taxon>Bacteria</taxon>
        <taxon>Bacillati</taxon>
        <taxon>Actinomycetota</taxon>
        <taxon>Actinomycetes</taxon>
        <taxon>Mycobacteriales</taxon>
        <taxon>Nocardiaceae</taxon>
        <taxon>Nocardia</taxon>
    </lineage>
</organism>
<evidence type="ECO:0000256" key="8">
    <source>
        <dbReference type="ARBA" id="ARBA00022679"/>
    </source>
</evidence>
<evidence type="ECO:0000256" key="6">
    <source>
        <dbReference type="ARBA" id="ARBA00013449"/>
    </source>
</evidence>
<keyword evidence="9 14" id="KW-0012">Acyltransferase</keyword>
<evidence type="ECO:0000256" key="3">
    <source>
        <dbReference type="ARBA" id="ARBA00001907"/>
    </source>
</evidence>
<evidence type="ECO:0000256" key="12">
    <source>
        <dbReference type="ARBA" id="ARBA00033407"/>
    </source>
</evidence>
<evidence type="ECO:0000256" key="7">
    <source>
        <dbReference type="ARBA" id="ARBA00022516"/>
    </source>
</evidence>
<reference evidence="14 15" key="1">
    <citation type="submission" date="2020-01" db="EMBL/GenBank/DDBJ databases">
        <title>Genetics and antimicrobial susceptibilities of Nocardia species isolated from the soil; a comparison with species isolated from humans.</title>
        <authorList>
            <person name="Carrasco G."/>
            <person name="Monzon S."/>
            <person name="Sansegundo M."/>
            <person name="Garcia E."/>
            <person name="Garrido N."/>
            <person name="Medina M.J."/>
            <person name="Villalon P."/>
            <person name="Ramirez-Arocha A.C."/>
            <person name="Jimenez P."/>
            <person name="Cuesta I."/>
            <person name="Valdezate S."/>
        </authorList>
    </citation>
    <scope>NUCLEOTIDE SEQUENCE [LARGE SCALE GENOMIC DNA]</scope>
    <source>
        <strain evidence="14 15">CNM20110626</strain>
    </source>
</reference>
<evidence type="ECO:0000256" key="2">
    <source>
        <dbReference type="ARBA" id="ARBA00000625"/>
    </source>
</evidence>
<proteinExistence type="inferred from homology"/>
<dbReference type="EC" id="2.3.1.282" evidence="5"/>